<evidence type="ECO:0000313" key="1">
    <source>
        <dbReference type="EMBL" id="SDR91525.1"/>
    </source>
</evidence>
<dbReference type="Proteomes" id="UP000199574">
    <property type="component" value="Chromosome I"/>
</dbReference>
<name>A0ABY0U1L2_9FLAO</name>
<proteinExistence type="predicted"/>
<gene>
    <name evidence="1" type="ORF">SAMN05192545_0414</name>
</gene>
<organism evidence="1 2">
    <name type="scientific">Maribacter dokdonensis</name>
    <dbReference type="NCBI Taxonomy" id="320912"/>
    <lineage>
        <taxon>Bacteria</taxon>
        <taxon>Pseudomonadati</taxon>
        <taxon>Bacteroidota</taxon>
        <taxon>Flavobacteriia</taxon>
        <taxon>Flavobacteriales</taxon>
        <taxon>Flavobacteriaceae</taxon>
        <taxon>Maribacter</taxon>
    </lineage>
</organism>
<keyword evidence="2" id="KW-1185">Reference proteome</keyword>
<evidence type="ECO:0000313" key="2">
    <source>
        <dbReference type="Proteomes" id="UP000199574"/>
    </source>
</evidence>
<reference evidence="1 2" key="1">
    <citation type="submission" date="2016-10" db="EMBL/GenBank/DDBJ databases">
        <authorList>
            <person name="Varghese N."/>
            <person name="Submissions S."/>
        </authorList>
    </citation>
    <scope>NUCLEOTIDE SEQUENCE [LARGE SCALE GENOMIC DNA]</scope>
    <source>
        <strain evidence="1 2">MAR_2009_60</strain>
    </source>
</reference>
<accession>A0ABY0U1L2</accession>
<dbReference type="EMBL" id="LT629754">
    <property type="protein sequence ID" value="SDR91525.1"/>
    <property type="molecule type" value="Genomic_DNA"/>
</dbReference>
<protein>
    <submittedName>
        <fullName evidence="1">Uncharacterized protein</fullName>
    </submittedName>
</protein>
<sequence>MCIKRDDTLPIGYSKDKEKICNYYKKNPVNKLLLISYLPKKQ</sequence>